<reference evidence="1 2" key="1">
    <citation type="submission" date="2014-04" db="EMBL/GenBank/DDBJ databases">
        <authorList>
            <consortium name="DOE Joint Genome Institute"/>
            <person name="Kuo A."/>
            <person name="Kohler A."/>
            <person name="Nagy L.G."/>
            <person name="Floudas D."/>
            <person name="Copeland A."/>
            <person name="Barry K.W."/>
            <person name="Cichocki N."/>
            <person name="Veneault-Fourrey C."/>
            <person name="LaButti K."/>
            <person name="Lindquist E.A."/>
            <person name="Lipzen A."/>
            <person name="Lundell T."/>
            <person name="Morin E."/>
            <person name="Murat C."/>
            <person name="Sun H."/>
            <person name="Tunlid A."/>
            <person name="Henrissat B."/>
            <person name="Grigoriev I.V."/>
            <person name="Hibbett D.S."/>
            <person name="Martin F."/>
            <person name="Nordberg H.P."/>
            <person name="Cantor M.N."/>
            <person name="Hua S.X."/>
        </authorList>
    </citation>
    <scope>NUCLEOTIDE SEQUENCE [LARGE SCALE GENOMIC DNA]</scope>
    <source>
        <strain evidence="1 2">Foug A</strain>
    </source>
</reference>
<name>A0A0C3AE78_9AGAM</name>
<dbReference type="InParanoid" id="A0A0C3AE78"/>
<protein>
    <submittedName>
        <fullName evidence="1">Uncharacterized protein</fullName>
    </submittedName>
</protein>
<evidence type="ECO:0000313" key="2">
    <source>
        <dbReference type="Proteomes" id="UP000053989"/>
    </source>
</evidence>
<accession>A0A0C3AE78</accession>
<gene>
    <name evidence="1" type="ORF">SCLCIDRAFT_1214345</name>
</gene>
<dbReference type="EMBL" id="KN822036">
    <property type="protein sequence ID" value="KIM63242.1"/>
    <property type="molecule type" value="Genomic_DNA"/>
</dbReference>
<sequence>MVLSEFRGRELPEDKLSSQWIHAHNSPSWLVGLQLKWNIPLMTLRSRTYKIRVDRA</sequence>
<proteinExistence type="predicted"/>
<keyword evidence="2" id="KW-1185">Reference proteome</keyword>
<dbReference type="HOGENOM" id="CLU_3015529_0_0_1"/>
<dbReference type="AlphaFoldDB" id="A0A0C3AE78"/>
<dbReference type="Proteomes" id="UP000053989">
    <property type="component" value="Unassembled WGS sequence"/>
</dbReference>
<reference evidence="2" key="2">
    <citation type="submission" date="2015-01" db="EMBL/GenBank/DDBJ databases">
        <title>Evolutionary Origins and Diversification of the Mycorrhizal Mutualists.</title>
        <authorList>
            <consortium name="DOE Joint Genome Institute"/>
            <consortium name="Mycorrhizal Genomics Consortium"/>
            <person name="Kohler A."/>
            <person name="Kuo A."/>
            <person name="Nagy L.G."/>
            <person name="Floudas D."/>
            <person name="Copeland A."/>
            <person name="Barry K.W."/>
            <person name="Cichocki N."/>
            <person name="Veneault-Fourrey C."/>
            <person name="LaButti K."/>
            <person name="Lindquist E.A."/>
            <person name="Lipzen A."/>
            <person name="Lundell T."/>
            <person name="Morin E."/>
            <person name="Murat C."/>
            <person name="Riley R."/>
            <person name="Ohm R."/>
            <person name="Sun H."/>
            <person name="Tunlid A."/>
            <person name="Henrissat B."/>
            <person name="Grigoriev I.V."/>
            <person name="Hibbett D.S."/>
            <person name="Martin F."/>
        </authorList>
    </citation>
    <scope>NUCLEOTIDE SEQUENCE [LARGE SCALE GENOMIC DNA]</scope>
    <source>
        <strain evidence="2">Foug A</strain>
    </source>
</reference>
<evidence type="ECO:0000313" key="1">
    <source>
        <dbReference type="EMBL" id="KIM63242.1"/>
    </source>
</evidence>
<organism evidence="1 2">
    <name type="scientific">Scleroderma citrinum Foug A</name>
    <dbReference type="NCBI Taxonomy" id="1036808"/>
    <lineage>
        <taxon>Eukaryota</taxon>
        <taxon>Fungi</taxon>
        <taxon>Dikarya</taxon>
        <taxon>Basidiomycota</taxon>
        <taxon>Agaricomycotina</taxon>
        <taxon>Agaricomycetes</taxon>
        <taxon>Agaricomycetidae</taxon>
        <taxon>Boletales</taxon>
        <taxon>Sclerodermatineae</taxon>
        <taxon>Sclerodermataceae</taxon>
        <taxon>Scleroderma</taxon>
    </lineage>
</organism>